<proteinExistence type="inferred from homology"/>
<feature type="domain" description="Acyl-CoA dehydrogenase/oxidase C-terminal" evidence="4">
    <location>
        <begin position="248"/>
        <end position="395"/>
    </location>
</feature>
<dbReference type="PANTHER" id="PTHR43884:SF19">
    <property type="entry name" value="ACYL-COA DEHYDROGENASE FADE4-RELATED"/>
    <property type="match status" value="1"/>
</dbReference>
<evidence type="ECO:0000259" key="4">
    <source>
        <dbReference type="Pfam" id="PF00441"/>
    </source>
</evidence>
<dbReference type="EC" id="1.3.8.-" evidence="5"/>
<dbReference type="Gene3D" id="2.40.110.10">
    <property type="entry name" value="Butyryl-CoA Dehydrogenase, subunit A, domain 2"/>
    <property type="match status" value="1"/>
</dbReference>
<keyword evidence="3" id="KW-0274">FAD</keyword>
<evidence type="ECO:0000313" key="5">
    <source>
        <dbReference type="EMBL" id="MFC7450850.1"/>
    </source>
</evidence>
<keyword evidence="5" id="KW-0560">Oxidoreductase</keyword>
<dbReference type="InterPro" id="IPR046373">
    <property type="entry name" value="Acyl-CoA_Oxase/DH_mid-dom_sf"/>
</dbReference>
<dbReference type="Pfam" id="PF00441">
    <property type="entry name" value="Acyl-CoA_dh_1"/>
    <property type="match status" value="1"/>
</dbReference>
<keyword evidence="6" id="KW-1185">Reference proteome</keyword>
<gene>
    <name evidence="5" type="ORF">ACFQS9_23405</name>
</gene>
<accession>A0ABW2S4E8</accession>
<dbReference type="InterPro" id="IPR009075">
    <property type="entry name" value="AcylCo_DH/oxidase_C"/>
</dbReference>
<name>A0ABW2S4E8_9NOCA</name>
<comment type="similarity">
    <text evidence="1">Belongs to the acyl-CoA dehydrogenase family.</text>
</comment>
<evidence type="ECO:0000313" key="6">
    <source>
        <dbReference type="Proteomes" id="UP001596484"/>
    </source>
</evidence>
<dbReference type="CDD" id="cd00567">
    <property type="entry name" value="ACAD"/>
    <property type="match status" value="1"/>
</dbReference>
<dbReference type="EMBL" id="JBHTCS010000028">
    <property type="protein sequence ID" value="MFC7450850.1"/>
    <property type="molecule type" value="Genomic_DNA"/>
</dbReference>
<organism evidence="5 6">
    <name type="scientific">Rhodococcus daqingensis</name>
    <dbReference type="NCBI Taxonomy" id="2479363"/>
    <lineage>
        <taxon>Bacteria</taxon>
        <taxon>Bacillati</taxon>
        <taxon>Actinomycetota</taxon>
        <taxon>Actinomycetes</taxon>
        <taxon>Mycobacteriales</taxon>
        <taxon>Nocardiaceae</taxon>
        <taxon>Rhodococcus</taxon>
    </lineage>
</organism>
<keyword evidence="2" id="KW-0285">Flavoprotein</keyword>
<evidence type="ECO:0000256" key="1">
    <source>
        <dbReference type="ARBA" id="ARBA00009347"/>
    </source>
</evidence>
<dbReference type="GO" id="GO:0016491">
    <property type="term" value="F:oxidoreductase activity"/>
    <property type="evidence" value="ECO:0007669"/>
    <property type="project" value="UniProtKB-KW"/>
</dbReference>
<dbReference type="InterPro" id="IPR036250">
    <property type="entry name" value="AcylCo_DH-like_C"/>
</dbReference>
<reference evidence="6" key="1">
    <citation type="journal article" date="2019" name="Int. J. Syst. Evol. Microbiol.">
        <title>The Global Catalogue of Microorganisms (GCM) 10K type strain sequencing project: providing services to taxonomists for standard genome sequencing and annotation.</title>
        <authorList>
            <consortium name="The Broad Institute Genomics Platform"/>
            <consortium name="The Broad Institute Genome Sequencing Center for Infectious Disease"/>
            <person name="Wu L."/>
            <person name="Ma J."/>
        </authorList>
    </citation>
    <scope>NUCLEOTIDE SEQUENCE [LARGE SCALE GENOMIC DNA]</scope>
    <source>
        <strain evidence="6">ICMP 19430</strain>
    </source>
</reference>
<dbReference type="SUPFAM" id="SSF47203">
    <property type="entry name" value="Acyl-CoA dehydrogenase C-terminal domain-like"/>
    <property type="match status" value="1"/>
</dbReference>
<evidence type="ECO:0000256" key="2">
    <source>
        <dbReference type="ARBA" id="ARBA00022630"/>
    </source>
</evidence>
<dbReference type="Proteomes" id="UP001596484">
    <property type="component" value="Unassembled WGS sequence"/>
</dbReference>
<evidence type="ECO:0000256" key="3">
    <source>
        <dbReference type="ARBA" id="ARBA00022827"/>
    </source>
</evidence>
<protein>
    <submittedName>
        <fullName evidence="5">Acyl-CoA dehydrogenase</fullName>
        <ecNumber evidence="5">1.3.8.-</ecNumber>
    </submittedName>
</protein>
<dbReference type="SUPFAM" id="SSF56645">
    <property type="entry name" value="Acyl-CoA dehydrogenase NM domain-like"/>
    <property type="match status" value="1"/>
</dbReference>
<dbReference type="RefSeq" id="WP_378408944.1">
    <property type="nucleotide sequence ID" value="NZ_JBHTCS010000028.1"/>
</dbReference>
<sequence length="575" mass="63018">MTQVTGTLLFDPIRFAPDRFDQETIRLLRATIDWFESRGKRRLVSDYHAKIFYSDFLAFAAKEKLFATLLTPAADADRHPDKRWDTSRVAMLSEILGFYGLNYWYPWQVTVLGLGPVWQSGNSAARRRAAELLDEGAVAAFGLSERSHGADIYSTDMVLTPDGSGGYTASGSKYYIGNGNCARIVSVFGRIAGVEGQDGYVFFLADSEHPRFSVVKNIVPSQMYVAEFALDGYPVGRADILHTGADAFSAALNTVNIGKFNLCFGGIGLCTHALYEAITHAHNRILFGSPVTNFAHVRREFVDAYSRLIAMRLFSDRAVDYFRSATPDDRRYLLFNPVTKMKVTTEAQRVIALLSDIVAAKGFENDAFLPIAKVDVDGLPKLEGTVAVNLALILKFMPAYLLDPRDLPPVPTRDDAADDEFLFRQGAAAGLGKVRFHDWRSAYRARADVLNVAVFTEQAESLAALIAADPDGVKGSDMDLQLAVGELFTLVVYGGLVLEQSQIIGLDADVLDQIFETLVRDFSAGATDLLGKAAASDTQADWATAAIRRPAVDPARADRVWQQVAALSGAYEMTP</sequence>
<comment type="caution">
    <text evidence="5">The sequence shown here is derived from an EMBL/GenBank/DDBJ whole genome shotgun (WGS) entry which is preliminary data.</text>
</comment>
<dbReference type="InterPro" id="IPR009100">
    <property type="entry name" value="AcylCoA_DH/oxidase_NM_dom_sf"/>
</dbReference>
<dbReference type="PANTHER" id="PTHR43884">
    <property type="entry name" value="ACYL-COA DEHYDROGENASE"/>
    <property type="match status" value="1"/>
</dbReference>
<dbReference type="Gene3D" id="1.20.140.10">
    <property type="entry name" value="Butyryl-CoA Dehydrogenase, subunit A, domain 3"/>
    <property type="match status" value="1"/>
</dbReference>